<evidence type="ECO:0000313" key="2">
    <source>
        <dbReference type="EMBL" id="OQZ99658.1"/>
    </source>
</evidence>
<gene>
    <name evidence="2" type="ORF">BST10_01535</name>
</gene>
<dbReference type="Proteomes" id="UP000192693">
    <property type="component" value="Unassembled WGS sequence"/>
</dbReference>
<organism evidence="2 3">
    <name type="scientific">Mycolicibacter algericus DSM 45454</name>
    <dbReference type="NCBI Taxonomy" id="723879"/>
    <lineage>
        <taxon>Bacteria</taxon>
        <taxon>Bacillati</taxon>
        <taxon>Actinomycetota</taxon>
        <taxon>Actinomycetes</taxon>
        <taxon>Mycobacteriales</taxon>
        <taxon>Mycobacteriaceae</taxon>
        <taxon>Mycolicibacter</taxon>
    </lineage>
</organism>
<protein>
    <submittedName>
        <fullName evidence="2">Uncharacterized protein</fullName>
    </submittedName>
</protein>
<feature type="compositionally biased region" description="Low complexity" evidence="1">
    <location>
        <begin position="36"/>
        <end position="45"/>
    </location>
</feature>
<sequence>MASLGGRGRAAGVSVRTACQRSGIAAVSRRSHSARTMRSASSSTSAGNVSVVMLLTSFTMQAASRPLAISR</sequence>
<accession>A0ABX3RZM1</accession>
<evidence type="ECO:0000313" key="3">
    <source>
        <dbReference type="Proteomes" id="UP000192693"/>
    </source>
</evidence>
<proteinExistence type="predicted"/>
<evidence type="ECO:0000256" key="1">
    <source>
        <dbReference type="SAM" id="MobiDB-lite"/>
    </source>
</evidence>
<reference evidence="2 3" key="1">
    <citation type="submission" date="2016-12" db="EMBL/GenBank/DDBJ databases">
        <title>The new phylogeny of genus Mycobacterium.</title>
        <authorList>
            <person name="Tortoli E."/>
            <person name="Trovato A."/>
            <person name="Cirillo D.M."/>
        </authorList>
    </citation>
    <scope>NUCLEOTIDE SEQUENCE [LARGE SCALE GENOMIC DNA]</scope>
    <source>
        <strain evidence="2 3">DSM 45454</strain>
    </source>
</reference>
<keyword evidence="3" id="KW-1185">Reference proteome</keyword>
<comment type="caution">
    <text evidence="2">The sequence shown here is derived from an EMBL/GenBank/DDBJ whole genome shotgun (WGS) entry which is preliminary data.</text>
</comment>
<name>A0ABX3RZM1_MYCAL</name>
<dbReference type="EMBL" id="MVHC01000001">
    <property type="protein sequence ID" value="OQZ99658.1"/>
    <property type="molecule type" value="Genomic_DNA"/>
</dbReference>
<feature type="region of interest" description="Disordered" evidence="1">
    <location>
        <begin position="24"/>
        <end position="45"/>
    </location>
</feature>